<dbReference type="EMBL" id="LAZR01012492">
    <property type="protein sequence ID" value="KKM26550.1"/>
    <property type="molecule type" value="Genomic_DNA"/>
</dbReference>
<protein>
    <submittedName>
        <fullName evidence="1">Uncharacterized protein</fullName>
    </submittedName>
</protein>
<comment type="caution">
    <text evidence="1">The sequence shown here is derived from an EMBL/GenBank/DDBJ whole genome shotgun (WGS) entry which is preliminary data.</text>
</comment>
<reference evidence="1" key="1">
    <citation type="journal article" date="2015" name="Nature">
        <title>Complex archaea that bridge the gap between prokaryotes and eukaryotes.</title>
        <authorList>
            <person name="Spang A."/>
            <person name="Saw J.H."/>
            <person name="Jorgensen S.L."/>
            <person name="Zaremba-Niedzwiedzka K."/>
            <person name="Martijn J."/>
            <person name="Lind A.E."/>
            <person name="van Eijk R."/>
            <person name="Schleper C."/>
            <person name="Guy L."/>
            <person name="Ettema T.J."/>
        </authorList>
    </citation>
    <scope>NUCLEOTIDE SEQUENCE</scope>
</reference>
<evidence type="ECO:0000313" key="1">
    <source>
        <dbReference type="EMBL" id="KKM26550.1"/>
    </source>
</evidence>
<proteinExistence type="predicted"/>
<accession>A0A0F9LGE0</accession>
<dbReference type="AlphaFoldDB" id="A0A0F9LGE0"/>
<organism evidence="1">
    <name type="scientific">marine sediment metagenome</name>
    <dbReference type="NCBI Taxonomy" id="412755"/>
    <lineage>
        <taxon>unclassified sequences</taxon>
        <taxon>metagenomes</taxon>
        <taxon>ecological metagenomes</taxon>
    </lineage>
</organism>
<gene>
    <name evidence="1" type="ORF">LCGC14_1583680</name>
</gene>
<name>A0A0F9LGE0_9ZZZZ</name>
<sequence length="64" mass="7735">MDTNKQRIEGIQAEADLHIRTVEYLRNFPEDIKTEMERLWLQRQYLLDTISKMERDHKKETGAT</sequence>